<dbReference type="GO" id="GO:0051301">
    <property type="term" value="P:cell division"/>
    <property type="evidence" value="ECO:0007669"/>
    <property type="project" value="UniProtKB-UniRule"/>
</dbReference>
<name>A0A3B3RN87_9TELE</name>
<dbReference type="GO" id="GO:0000785">
    <property type="term" value="C:chromatin"/>
    <property type="evidence" value="ECO:0007669"/>
    <property type="project" value="UniProtKB-UniRule"/>
</dbReference>
<keyword evidence="7" id="KW-1185">Reference proteome</keyword>
<keyword evidence="2" id="KW-0539">Nucleus</keyword>
<dbReference type="GeneTree" id="ENSGT00950000182972"/>
<dbReference type="STRING" id="1676925.ENSPKIP00000019944"/>
<dbReference type="GO" id="GO:0007059">
    <property type="term" value="P:chromosome segregation"/>
    <property type="evidence" value="ECO:0007669"/>
    <property type="project" value="UniProtKB-KW"/>
</dbReference>
<dbReference type="PANTHER" id="PTHR11199:SF2">
    <property type="entry name" value="COHESIN SUBUNIT SA"/>
    <property type="match status" value="1"/>
</dbReference>
<dbReference type="GO" id="GO:0008278">
    <property type="term" value="C:cohesin complex"/>
    <property type="evidence" value="ECO:0007669"/>
    <property type="project" value="UniProtKB-UniRule"/>
</dbReference>
<reference evidence="6" key="2">
    <citation type="submission" date="2025-09" db="UniProtKB">
        <authorList>
            <consortium name="Ensembl"/>
        </authorList>
    </citation>
    <scope>IDENTIFICATION</scope>
</reference>
<evidence type="ECO:0000313" key="6">
    <source>
        <dbReference type="Ensembl" id="ENSPKIP00000019944.1"/>
    </source>
</evidence>
<dbReference type="GO" id="GO:0007062">
    <property type="term" value="P:sister chromatid cohesion"/>
    <property type="evidence" value="ECO:0007669"/>
    <property type="project" value="UniProtKB-UniRule"/>
</dbReference>
<comment type="function">
    <text evidence="2">Component of cohesin complex, a complex required for the cohesion of sister chromatids after DNA replication. The cohesin complex apparently forms a large proteinaceous ring within which sister chromatids can be trapped. At anaphase, the complex is cleaved and dissociates from chromatin, allowing sister chromatids to segregate.</text>
</comment>
<dbReference type="InterPro" id="IPR056396">
    <property type="entry name" value="HEAT_SCC3-SA"/>
</dbReference>
<dbReference type="SUPFAM" id="SSF48371">
    <property type="entry name" value="ARM repeat"/>
    <property type="match status" value="1"/>
</dbReference>
<feature type="compositionally biased region" description="Acidic residues" evidence="4">
    <location>
        <begin position="1181"/>
        <end position="1193"/>
    </location>
</feature>
<sequence length="1193" mass="132969">MIAGPALASWPSTQNQPPAADLGSSVSTHHNSAGVTNENRQQGTRGKRRLRERSENAKRRHSGRNLGSAERPQFENGDVEAVTLFEVVTMGKSAMQAVVDDWIAAYQTDRETALLDLISFFIQCSGCKGVVTAEMFQCKQDSDVMSKMVEELDEVETLFSSGSIVGISMFAMEVILIVLDLWQGSGLQYKKFLAFPWILTVTWPLDMGGGEYPLIMPGPYWKRFRSSFCEFVSVLVAHCKYSGVFDSYLTDTLISLLTELSDSRVRAFRHTCTLAAVKLLTALIGVALKLSVSVDNSQRLYEVEKAKASNKRVGSRLEKLQRKIDELQDKRLEMENMMDVIFKGVFLKRYRDVIPEIRAICMEELGVWIRLYGHMFFNDSYLKYVGWMLYDKQPDVRLKCVRGLQGLYADPLLIPKLDLFTSRFKERMLSMTLDKDHEVAVQALRLLMIISQSCDDTLSAEDCKRLYQLVFASHRALASTAGEFLYTKRLSACTQLDRADGPSERDPVAARIVAILQFFGESELHQHVVYLVDSLWDSAGSLLKDWASLTSLLLHGAGLSCAQEGLLIEVLLASVRQAAEGPPVAGRGTGKKVTSARERKAQADDCLRLTQHFAVTLPQLLSKFSDDPEKVACLLRIPQYFQTDASSAGFAEKYQEALLAEMGVAVERHSDAAVLQAAAGTFQALGSEDTAWHNAASAARDQLVRRWAARLGALLGDALTPDGVFSADADTVEEILSMLKRVATFYNAQDLSQWGLQDAASRLLGVELDHGGVPHQVASVALRCVCCSILWRLSTCMETSLSREEAVAQRNQLRAFCERCCRFLSHGQPSVREQAFLSLCDLLTAHSYLQAWDHTVGAPLLYTPDPKLQRALLAFTLEHVFTGADHDAQSRASESDLETSRLEDLHRRRNLLAAYCKLIVHGVLEMNMAVEVFKLYMQYYNDFGDIIKETLSRTRQMDKMESARTLVLCLQQLFLRLKQEQQSSSGSGFQSFSSIKELARRFSLTFGWDQIKSRESLTMIHRDGIEFVCQGFVQQAERQAPPNISYLTILSEFSSKLLKPDKKTVYSYLQKCVGEAVSSKDDCWLPLAYYRASLMATAEGVEDAGSHVSSDTSRQASSAQCSRSSSLKQAPVVGEVQGNKTAELKSSPVFTWAEWKGRKALKFTASADMAEQESERLLGAPDDEVNVDSEVDP</sequence>
<evidence type="ECO:0000313" key="7">
    <source>
        <dbReference type="Proteomes" id="UP000261540"/>
    </source>
</evidence>
<feature type="domain" description="SCD" evidence="5">
    <location>
        <begin position="346"/>
        <end position="431"/>
    </location>
</feature>
<dbReference type="PROSITE" id="PS51425">
    <property type="entry name" value="SCD"/>
    <property type="match status" value="1"/>
</dbReference>
<evidence type="ECO:0000259" key="5">
    <source>
        <dbReference type="PROSITE" id="PS51425"/>
    </source>
</evidence>
<dbReference type="GO" id="GO:0005634">
    <property type="term" value="C:nucleus"/>
    <property type="evidence" value="ECO:0007669"/>
    <property type="project" value="UniProtKB-SubCell"/>
</dbReference>
<feature type="coiled-coil region" evidence="3">
    <location>
        <begin position="303"/>
        <end position="340"/>
    </location>
</feature>
<dbReference type="InterPro" id="IPR020839">
    <property type="entry name" value="SCD"/>
</dbReference>
<dbReference type="InterPro" id="IPR039662">
    <property type="entry name" value="Cohesin_Scc3/SA"/>
</dbReference>
<evidence type="ECO:0000256" key="2">
    <source>
        <dbReference type="RuleBase" id="RU369063"/>
    </source>
</evidence>
<keyword evidence="2" id="KW-0131">Cell cycle</keyword>
<dbReference type="AlphaFoldDB" id="A0A3B3RN87"/>
<comment type="subunit">
    <text evidence="2">Part of the cohesin complex which is composed of a heterodimer between a SMC1 protein (SMC1A or SMC1B) and SMC3, which are attached via their hinge domain, and RAD21 which link them at their heads, and one STAG protein.</text>
</comment>
<evidence type="ECO:0000256" key="4">
    <source>
        <dbReference type="SAM" id="MobiDB-lite"/>
    </source>
</evidence>
<accession>A0A3B3RN87</accession>
<feature type="compositionally biased region" description="Polar residues" evidence="4">
    <location>
        <begin position="24"/>
        <end position="44"/>
    </location>
</feature>
<keyword evidence="3" id="KW-0175">Coiled coil</keyword>
<dbReference type="Pfam" id="PF21581">
    <property type="entry name" value="SCD"/>
    <property type="match status" value="1"/>
</dbReference>
<comment type="similarity">
    <text evidence="1 2">Belongs to the SCC3 family.</text>
</comment>
<keyword evidence="2" id="KW-0132">Cell division</keyword>
<dbReference type="GO" id="GO:0003682">
    <property type="term" value="F:chromatin binding"/>
    <property type="evidence" value="ECO:0007669"/>
    <property type="project" value="TreeGrafter"/>
</dbReference>
<dbReference type="InterPro" id="IPR016024">
    <property type="entry name" value="ARM-type_fold"/>
</dbReference>
<dbReference type="Pfam" id="PF08514">
    <property type="entry name" value="STAG"/>
    <property type="match status" value="1"/>
</dbReference>
<proteinExistence type="inferred from homology"/>
<evidence type="ECO:0000256" key="1">
    <source>
        <dbReference type="ARBA" id="ARBA00005486"/>
    </source>
</evidence>
<dbReference type="PANTHER" id="PTHR11199">
    <property type="entry name" value="STROMAL ANTIGEN"/>
    <property type="match status" value="1"/>
</dbReference>
<dbReference type="GO" id="GO:0000775">
    <property type="term" value="C:chromosome, centromeric region"/>
    <property type="evidence" value="ECO:0007669"/>
    <property type="project" value="UniProtKB-SubCell"/>
</dbReference>
<evidence type="ECO:0000256" key="3">
    <source>
        <dbReference type="SAM" id="Coils"/>
    </source>
</evidence>
<dbReference type="InterPro" id="IPR013721">
    <property type="entry name" value="STAG"/>
</dbReference>
<protein>
    <recommendedName>
        <fullName evidence="2">Cohesin subunit SA</fullName>
    </recommendedName>
    <alternativeName>
        <fullName evidence="2">SCC3 homolog</fullName>
    </alternativeName>
    <alternativeName>
        <fullName evidence="2">Stromal antigen</fullName>
    </alternativeName>
</protein>
<reference evidence="6" key="1">
    <citation type="submission" date="2025-08" db="UniProtKB">
        <authorList>
            <consortium name="Ensembl"/>
        </authorList>
    </citation>
    <scope>IDENTIFICATION</scope>
</reference>
<organism evidence="6 7">
    <name type="scientific">Paramormyrops kingsleyae</name>
    <dbReference type="NCBI Taxonomy" id="1676925"/>
    <lineage>
        <taxon>Eukaryota</taxon>
        <taxon>Metazoa</taxon>
        <taxon>Chordata</taxon>
        <taxon>Craniata</taxon>
        <taxon>Vertebrata</taxon>
        <taxon>Euteleostomi</taxon>
        <taxon>Actinopterygii</taxon>
        <taxon>Neopterygii</taxon>
        <taxon>Teleostei</taxon>
        <taxon>Osteoglossocephala</taxon>
        <taxon>Osteoglossomorpha</taxon>
        <taxon>Osteoglossiformes</taxon>
        <taxon>Mormyridae</taxon>
        <taxon>Paramormyrops</taxon>
    </lineage>
</organism>
<dbReference type="Ensembl" id="ENSPKIT00000000548.1">
    <property type="protein sequence ID" value="ENSPKIP00000019944.1"/>
    <property type="gene ID" value="ENSPKIG00000004858.1"/>
</dbReference>
<dbReference type="Proteomes" id="UP000261540">
    <property type="component" value="Unplaced"/>
</dbReference>
<feature type="region of interest" description="Disordered" evidence="4">
    <location>
        <begin position="1172"/>
        <end position="1193"/>
    </location>
</feature>
<keyword evidence="2" id="KW-0158">Chromosome</keyword>
<dbReference type="Pfam" id="PF24571">
    <property type="entry name" value="HEAT_SCC3-SA"/>
    <property type="match status" value="1"/>
</dbReference>
<feature type="region of interest" description="Disordered" evidence="4">
    <location>
        <begin position="1"/>
        <end position="73"/>
    </location>
</feature>
<keyword evidence="2" id="KW-0159">Chromosome partition</keyword>
<comment type="subcellular location">
    <subcellularLocation>
        <location evidence="2">Nucleus</location>
    </subcellularLocation>
    <subcellularLocation>
        <location evidence="2">Chromosome</location>
    </subcellularLocation>
    <subcellularLocation>
        <location evidence="2">Chromosome</location>
        <location evidence="2">Centromere</location>
    </subcellularLocation>
</comment>